<dbReference type="PANTHER" id="PTHR10963">
    <property type="entry name" value="GLYCOSYL HYDROLASE-RELATED"/>
    <property type="match status" value="1"/>
</dbReference>
<feature type="compositionally biased region" description="Low complexity" evidence="16">
    <location>
        <begin position="612"/>
        <end position="669"/>
    </location>
</feature>
<dbReference type="InterPro" id="IPR050546">
    <property type="entry name" value="Glycosyl_Hydrlase_16"/>
</dbReference>
<dbReference type="GO" id="GO:0052861">
    <property type="term" value="F:endo-1,3(4)-beta-glucanase activity"/>
    <property type="evidence" value="ECO:0007669"/>
    <property type="project" value="UniProtKB-EC"/>
</dbReference>
<keyword evidence="11" id="KW-0325">Glycoprotein</keyword>
<evidence type="ECO:0000256" key="14">
    <source>
        <dbReference type="ARBA" id="ARBA00023295"/>
    </source>
</evidence>
<dbReference type="EC" id="3.2.1.6" evidence="4"/>
<organism evidence="18 19">
    <name type="scientific">Talaromyces islandicus</name>
    <name type="common">Penicillium islandicum</name>
    <dbReference type="NCBI Taxonomy" id="28573"/>
    <lineage>
        <taxon>Eukaryota</taxon>
        <taxon>Fungi</taxon>
        <taxon>Dikarya</taxon>
        <taxon>Ascomycota</taxon>
        <taxon>Pezizomycotina</taxon>
        <taxon>Eurotiomycetes</taxon>
        <taxon>Eurotiomycetidae</taxon>
        <taxon>Eurotiales</taxon>
        <taxon>Trichocomaceae</taxon>
        <taxon>Talaromyces</taxon>
        <taxon>Talaromyces sect. Islandici</taxon>
    </lineage>
</organism>
<keyword evidence="10" id="KW-0472">Membrane</keyword>
<keyword evidence="15" id="KW-0624">Polysaccharide degradation</keyword>
<evidence type="ECO:0000256" key="1">
    <source>
        <dbReference type="ARBA" id="ARBA00000124"/>
    </source>
</evidence>
<name>A0A0U1LK96_TALIS</name>
<evidence type="ECO:0000256" key="6">
    <source>
        <dbReference type="ARBA" id="ARBA00022622"/>
    </source>
</evidence>
<evidence type="ECO:0000256" key="8">
    <source>
        <dbReference type="ARBA" id="ARBA00022801"/>
    </source>
</evidence>
<keyword evidence="19" id="KW-1185">Reference proteome</keyword>
<keyword evidence="8" id="KW-0378">Hydrolase</keyword>
<dbReference type="SUPFAM" id="SSF49899">
    <property type="entry name" value="Concanavalin A-like lectins/glucanases"/>
    <property type="match status" value="1"/>
</dbReference>
<feature type="domain" description="GH16" evidence="17">
    <location>
        <begin position="284"/>
        <end position="544"/>
    </location>
</feature>
<feature type="region of interest" description="Disordered" evidence="16">
    <location>
        <begin position="584"/>
        <end position="681"/>
    </location>
</feature>
<dbReference type="OrthoDB" id="192832at2759"/>
<dbReference type="FunFam" id="2.60.120.200:FF:000114">
    <property type="entry name" value="Probable endo-1,3(4)-beta-glucanase NFIA_089530"/>
    <property type="match status" value="1"/>
</dbReference>
<protein>
    <recommendedName>
        <fullName evidence="4">endo-1,3(4)-beta-glucanase</fullName>
        <ecNumber evidence="4">3.2.1.6</ecNumber>
    </recommendedName>
</protein>
<dbReference type="GO" id="GO:0005886">
    <property type="term" value="C:plasma membrane"/>
    <property type="evidence" value="ECO:0007669"/>
    <property type="project" value="UniProtKB-SubCell"/>
</dbReference>
<evidence type="ECO:0000256" key="13">
    <source>
        <dbReference type="ARBA" id="ARBA00023288"/>
    </source>
</evidence>
<evidence type="ECO:0000256" key="7">
    <source>
        <dbReference type="ARBA" id="ARBA00022729"/>
    </source>
</evidence>
<dbReference type="AlphaFoldDB" id="A0A0U1LK96"/>
<sequence>MASFLGLPVELRCMIYEYLLLDDKIIDPIYKNITCNPSVSILSTNRKIHREASSVLYSRNSFNFSFHELPEVRLWIDKIGHQNAEHIRSISITFPGTDIGGSQLQDNDHDAQVFEIVGRDLPNLARLEMWASDCPSASPRGYRNTAQGLSRMQDRFRGISSLQEIIVRIYGIPFSDSLTAQMESYEWTLEIKPAWHDDRSLSEDNHYHRARYWFLADEIGLDPVESINAWDDAFASRLTGVVITSTGFDVPVSLFCQIAGALHTRIIMPWSLVSGTLALALAVSPAAATPYSLLHHFDASNFFQNFSLTTGTDPTHGFVDYVDYDTAHSSGLAAIKSGNVYLGVDHTNTYSSGGRPSTRVESNVYFDHGLLVADFAHMPAQACGVWPAFWTVGKSWPADGEIDIIEGVNRQANNQMALHTEGDCQITSKDQTGSTTAGQCALSTGTSGCEIQGTKGSYGDAFNAGGGGVYAIEWTSKFIKIWSFPRDSIPASITAGKPDSAEFGTPMGNFQGSCNVGDEFQAQRIIINTDFCGDWAGGVFGSSGCPLSDKSDGAASCQAYVGSNPAAFVDAYWEIKSIQIYEQGTSSPTSTVQPTTTKPGKTHTTKPHTTKTHTAVTTTPDSTTTTTLHSTSTSTKTVFRSQPSSSPVQKPSTTPCPKAKSTVTVTSFTTPPPLPSSIEASATHSSKLTTTTIVTTSFVDVCPSGYTTKTVTHTVTYCPADATSGGVPPGFTTTAKPCPSGCGSGPTTVVVTVPTGTVTVTESGTEPASVPTVPVSVPAAAPTSVVPSVPPPVPTSIVSVPVPVPTSVSPTSVAPAPQAPPASSQAVPPPAHTPSSVAIPPVVTPTTRPASTTTGVSPAFTNTAHTNKPFSFALGLWAVAVVAVI</sequence>
<dbReference type="InterPro" id="IPR013320">
    <property type="entry name" value="ConA-like_dom_sf"/>
</dbReference>
<proteinExistence type="inferred from homology"/>
<evidence type="ECO:0000313" key="19">
    <source>
        <dbReference type="Proteomes" id="UP000054383"/>
    </source>
</evidence>
<keyword evidence="12" id="KW-0119">Carbohydrate metabolism</keyword>
<dbReference type="Pfam" id="PF26113">
    <property type="entry name" value="GH16_XgeA"/>
    <property type="match status" value="1"/>
</dbReference>
<dbReference type="GO" id="GO:0098552">
    <property type="term" value="C:side of membrane"/>
    <property type="evidence" value="ECO:0007669"/>
    <property type="project" value="UniProtKB-KW"/>
</dbReference>
<dbReference type="STRING" id="28573.A0A0U1LK96"/>
<gene>
    <name evidence="18" type="ORF">PISL3812_00754</name>
</gene>
<evidence type="ECO:0000256" key="2">
    <source>
        <dbReference type="ARBA" id="ARBA00004609"/>
    </source>
</evidence>
<reference evidence="18 19" key="1">
    <citation type="submission" date="2015-04" db="EMBL/GenBank/DDBJ databases">
        <authorList>
            <person name="Syromyatnikov M.Y."/>
            <person name="Popov V.N."/>
        </authorList>
    </citation>
    <scope>NUCLEOTIDE SEQUENCE [LARGE SCALE GENOMIC DNA]</scope>
    <source>
        <strain evidence="18">WF-38-12</strain>
    </source>
</reference>
<feature type="compositionally biased region" description="Low complexity" evidence="16">
    <location>
        <begin position="806"/>
        <end position="826"/>
    </location>
</feature>
<comment type="catalytic activity">
    <reaction evidence="1">
        <text>Endohydrolysis of (1-&gt;3)- or (1-&gt;4)-linkages in beta-D-glucans when the glucose residue whose reducing group is involved in the linkage to be hydrolyzed is itself substituted at C-3.</text>
        <dbReference type="EC" id="3.2.1.6"/>
    </reaction>
</comment>
<dbReference type="Proteomes" id="UP000054383">
    <property type="component" value="Unassembled WGS sequence"/>
</dbReference>
<dbReference type="OMA" id="CANFAAG"/>
<evidence type="ECO:0000313" key="18">
    <source>
        <dbReference type="EMBL" id="CRG83403.1"/>
    </source>
</evidence>
<keyword evidence="14" id="KW-0326">Glycosidase</keyword>
<feature type="compositionally biased region" description="Low complexity" evidence="16">
    <location>
        <begin position="833"/>
        <end position="857"/>
    </location>
</feature>
<keyword evidence="13" id="KW-0449">Lipoprotein</keyword>
<dbReference type="EMBL" id="CVMT01000001">
    <property type="protein sequence ID" value="CRG83403.1"/>
    <property type="molecule type" value="Genomic_DNA"/>
</dbReference>
<evidence type="ECO:0000256" key="11">
    <source>
        <dbReference type="ARBA" id="ARBA00023180"/>
    </source>
</evidence>
<keyword evidence="7" id="KW-0732">Signal</keyword>
<evidence type="ECO:0000256" key="9">
    <source>
        <dbReference type="ARBA" id="ARBA00023001"/>
    </source>
</evidence>
<evidence type="ECO:0000256" key="4">
    <source>
        <dbReference type="ARBA" id="ARBA00012599"/>
    </source>
</evidence>
<feature type="compositionally biased region" description="Low complexity" evidence="16">
    <location>
        <begin position="585"/>
        <end position="599"/>
    </location>
</feature>
<accession>A0A0U1LK96</accession>
<dbReference type="InterPro" id="IPR000757">
    <property type="entry name" value="Beta-glucanase-like"/>
</dbReference>
<comment type="similarity">
    <text evidence="3">Belongs to the glycosyl hydrolase 16 family.</text>
</comment>
<dbReference type="CDD" id="cd02181">
    <property type="entry name" value="GH16_fungal_Lam16A_glucanase"/>
    <property type="match status" value="1"/>
</dbReference>
<dbReference type="PROSITE" id="PS51762">
    <property type="entry name" value="GH16_2"/>
    <property type="match status" value="1"/>
</dbReference>
<evidence type="ECO:0000256" key="12">
    <source>
        <dbReference type="ARBA" id="ARBA00023277"/>
    </source>
</evidence>
<evidence type="ECO:0000256" key="5">
    <source>
        <dbReference type="ARBA" id="ARBA00022475"/>
    </source>
</evidence>
<evidence type="ECO:0000256" key="3">
    <source>
        <dbReference type="ARBA" id="ARBA00006865"/>
    </source>
</evidence>
<keyword evidence="9" id="KW-0136">Cellulose degradation</keyword>
<feature type="region of interest" description="Disordered" evidence="16">
    <location>
        <begin position="806"/>
        <end position="862"/>
    </location>
</feature>
<dbReference type="PANTHER" id="PTHR10963:SF58">
    <property type="entry name" value="ENDO-1,3(4)-BETA-GLUCANASE XGEA"/>
    <property type="match status" value="1"/>
</dbReference>
<comment type="subcellular location">
    <subcellularLocation>
        <location evidence="2">Cell membrane</location>
        <topology evidence="2">Lipid-anchor</topology>
        <topology evidence="2">GPI-anchor</topology>
    </subcellularLocation>
</comment>
<keyword evidence="5" id="KW-1003">Cell membrane</keyword>
<feature type="compositionally biased region" description="Basic residues" evidence="16">
    <location>
        <begin position="600"/>
        <end position="611"/>
    </location>
</feature>
<evidence type="ECO:0000256" key="10">
    <source>
        <dbReference type="ARBA" id="ARBA00023136"/>
    </source>
</evidence>
<evidence type="ECO:0000259" key="17">
    <source>
        <dbReference type="PROSITE" id="PS51762"/>
    </source>
</evidence>
<dbReference type="GO" id="GO:0030245">
    <property type="term" value="P:cellulose catabolic process"/>
    <property type="evidence" value="ECO:0007669"/>
    <property type="project" value="UniProtKB-KW"/>
</dbReference>
<dbReference type="Gene3D" id="2.60.120.200">
    <property type="match status" value="1"/>
</dbReference>
<evidence type="ECO:0000256" key="16">
    <source>
        <dbReference type="SAM" id="MobiDB-lite"/>
    </source>
</evidence>
<keyword evidence="6" id="KW-0336">GPI-anchor</keyword>
<evidence type="ECO:0000256" key="15">
    <source>
        <dbReference type="ARBA" id="ARBA00023326"/>
    </source>
</evidence>